<keyword evidence="1" id="KW-0472">Membrane</keyword>
<feature type="transmembrane region" description="Helical" evidence="1">
    <location>
        <begin position="344"/>
        <end position="364"/>
    </location>
</feature>
<feature type="transmembrane region" description="Helical" evidence="1">
    <location>
        <begin position="249"/>
        <end position="268"/>
    </location>
</feature>
<reference evidence="2 3" key="1">
    <citation type="submission" date="2024-09" db="EMBL/GenBank/DDBJ databases">
        <authorList>
            <person name="Sun Q."/>
            <person name="Mori K."/>
        </authorList>
    </citation>
    <scope>NUCLEOTIDE SEQUENCE [LARGE SCALE GENOMIC DNA]</scope>
    <source>
        <strain evidence="2 3">TISTR 1856</strain>
    </source>
</reference>
<keyword evidence="1" id="KW-0812">Transmembrane</keyword>
<feature type="transmembrane region" description="Helical" evidence="1">
    <location>
        <begin position="371"/>
        <end position="389"/>
    </location>
</feature>
<evidence type="ECO:0008006" key="4">
    <source>
        <dbReference type="Google" id="ProtNLM"/>
    </source>
</evidence>
<feature type="transmembrane region" description="Helical" evidence="1">
    <location>
        <begin position="275"/>
        <end position="297"/>
    </location>
</feature>
<dbReference type="EMBL" id="JBHMDM010000005">
    <property type="protein sequence ID" value="MFB9377323.1"/>
    <property type="molecule type" value="Genomic_DNA"/>
</dbReference>
<evidence type="ECO:0000313" key="3">
    <source>
        <dbReference type="Proteomes" id="UP001589748"/>
    </source>
</evidence>
<evidence type="ECO:0000256" key="1">
    <source>
        <dbReference type="SAM" id="Phobius"/>
    </source>
</evidence>
<proteinExistence type="predicted"/>
<organism evidence="2 3">
    <name type="scientific">Kineococcus gynurae</name>
    <dbReference type="NCBI Taxonomy" id="452979"/>
    <lineage>
        <taxon>Bacteria</taxon>
        <taxon>Bacillati</taxon>
        <taxon>Actinomycetota</taxon>
        <taxon>Actinomycetes</taxon>
        <taxon>Kineosporiales</taxon>
        <taxon>Kineosporiaceae</taxon>
        <taxon>Kineococcus</taxon>
    </lineage>
</organism>
<gene>
    <name evidence="2" type="ORF">ACFFVI_10095</name>
</gene>
<keyword evidence="1" id="KW-1133">Transmembrane helix</keyword>
<feature type="transmembrane region" description="Helical" evidence="1">
    <location>
        <begin position="226"/>
        <end position="243"/>
    </location>
</feature>
<protein>
    <recommendedName>
        <fullName evidence="4">Glycosyltransferase RgtA/B/C/D-like domain-containing protein</fullName>
    </recommendedName>
</protein>
<dbReference type="Proteomes" id="UP001589748">
    <property type="component" value="Unassembled WGS sequence"/>
</dbReference>
<comment type="caution">
    <text evidence="2">The sequence shown here is derived from an EMBL/GenBank/DDBJ whole genome shotgun (WGS) entry which is preliminary data.</text>
</comment>
<feature type="transmembrane region" description="Helical" evidence="1">
    <location>
        <begin position="149"/>
        <end position="169"/>
    </location>
</feature>
<accession>A0ABV5LTD8</accession>
<dbReference type="RefSeq" id="WP_380139235.1">
    <property type="nucleotide sequence ID" value="NZ_JBHLUI010000010.1"/>
</dbReference>
<sequence>MRSRPTSGPRAAVRFLLGLLAGLLALQAVFLGLLVAAQAVPNRPIIDHLAAAVDSGDYGPSYTSDGFGGIADRFTECVLLGYGVSSPDDPRSVFYRATGGPRLSACDGGAAEIARLAAGERLVQPAGYYRYWSGYSVLTRPLLAVTDVAGVRLVVGGLFALAGLAAFLALARRSGATAATALLAPLVLSSNVMAMPATAFSHALALAAVAAGVALAVVGATRGVRGAVLGVAAGAALFCYVDLLTVPPMAWALSVAAAGAVVQSRWGSPGRTLRTVLATGAVWPFAFAFTWVSRWVIAAAVQGPEVFGKVGEVAGYRVGGGEVSKAFGAGLRANVGYWLQTMPTAVPVLLAGAVVVLVALALGLRRHGPRSLVTFVVLGLPALVVPAWYCLLSNHSQVHAFFTYRSVPGAVGVLLLAAVVAGSRRTDRVEDARGGAPAAR</sequence>
<keyword evidence="3" id="KW-1185">Reference proteome</keyword>
<feature type="transmembrane region" description="Helical" evidence="1">
    <location>
        <begin position="401"/>
        <end position="421"/>
    </location>
</feature>
<evidence type="ECO:0000313" key="2">
    <source>
        <dbReference type="EMBL" id="MFB9377323.1"/>
    </source>
</evidence>
<name>A0ABV5LTD8_9ACTN</name>
<feature type="transmembrane region" description="Helical" evidence="1">
    <location>
        <begin position="200"/>
        <end position="219"/>
    </location>
</feature>